<evidence type="ECO:0000313" key="4">
    <source>
        <dbReference type="EMBL" id="MFB9575528.1"/>
    </source>
</evidence>
<feature type="domain" description="Response regulatory" evidence="3">
    <location>
        <begin position="2"/>
        <end position="116"/>
    </location>
</feature>
<feature type="modified residue" description="4-aspartylphosphate" evidence="2">
    <location>
        <position position="51"/>
    </location>
</feature>
<evidence type="ECO:0000259" key="3">
    <source>
        <dbReference type="PROSITE" id="PS50110"/>
    </source>
</evidence>
<sequence length="125" mass="13527">MRILIAEDEPFLARALAAGLRQQSLAVDVAADGAQALERLAAVAYDVLILDRDLSVVHGDEVCRRLVAAGTSCRILMLSTARTLDDTVAGFGLGADDYLTKPFRLPELVARVRALLARRRPARPC</sequence>
<dbReference type="EMBL" id="JBHMCG010000108">
    <property type="protein sequence ID" value="MFB9575528.1"/>
    <property type="molecule type" value="Genomic_DNA"/>
</dbReference>
<evidence type="ECO:0000256" key="1">
    <source>
        <dbReference type="ARBA" id="ARBA00023125"/>
    </source>
</evidence>
<organism evidence="4 5">
    <name type="scientific">Streptomyces yanii</name>
    <dbReference type="NCBI Taxonomy" id="78510"/>
    <lineage>
        <taxon>Bacteria</taxon>
        <taxon>Bacillati</taxon>
        <taxon>Actinomycetota</taxon>
        <taxon>Actinomycetes</taxon>
        <taxon>Kitasatosporales</taxon>
        <taxon>Streptomycetaceae</taxon>
        <taxon>Streptomyces</taxon>
    </lineage>
</organism>
<reference evidence="4 5" key="1">
    <citation type="submission" date="2024-09" db="EMBL/GenBank/DDBJ databases">
        <authorList>
            <person name="Sun Q."/>
            <person name="Mori K."/>
        </authorList>
    </citation>
    <scope>NUCLEOTIDE SEQUENCE [LARGE SCALE GENOMIC DNA]</scope>
    <source>
        <strain evidence="4 5">JCM 3331</strain>
    </source>
</reference>
<dbReference type="InterPro" id="IPR001789">
    <property type="entry name" value="Sig_transdc_resp-reg_receiver"/>
</dbReference>
<dbReference type="SMART" id="SM00448">
    <property type="entry name" value="REC"/>
    <property type="match status" value="1"/>
</dbReference>
<dbReference type="PANTHER" id="PTHR48111:SF36">
    <property type="entry name" value="TRANSCRIPTIONAL REGULATORY PROTEIN CUTR"/>
    <property type="match status" value="1"/>
</dbReference>
<dbReference type="RefSeq" id="WP_345513333.1">
    <property type="nucleotide sequence ID" value="NZ_BAAAXD010000021.1"/>
</dbReference>
<dbReference type="Gene3D" id="3.40.50.2300">
    <property type="match status" value="1"/>
</dbReference>
<accession>A0ABV5RCE3</accession>
<dbReference type="Proteomes" id="UP001589710">
    <property type="component" value="Unassembled WGS sequence"/>
</dbReference>
<evidence type="ECO:0000256" key="2">
    <source>
        <dbReference type="PROSITE-ProRule" id="PRU00169"/>
    </source>
</evidence>
<keyword evidence="2" id="KW-0597">Phosphoprotein</keyword>
<proteinExistence type="predicted"/>
<dbReference type="SUPFAM" id="SSF52172">
    <property type="entry name" value="CheY-like"/>
    <property type="match status" value="1"/>
</dbReference>
<dbReference type="Pfam" id="PF00072">
    <property type="entry name" value="Response_reg"/>
    <property type="match status" value="1"/>
</dbReference>
<gene>
    <name evidence="4" type="ORF">ACFFTL_25395</name>
</gene>
<dbReference type="PANTHER" id="PTHR48111">
    <property type="entry name" value="REGULATOR OF RPOS"/>
    <property type="match status" value="1"/>
</dbReference>
<evidence type="ECO:0000313" key="5">
    <source>
        <dbReference type="Proteomes" id="UP001589710"/>
    </source>
</evidence>
<comment type="caution">
    <text evidence="4">The sequence shown here is derived from an EMBL/GenBank/DDBJ whole genome shotgun (WGS) entry which is preliminary data.</text>
</comment>
<keyword evidence="5" id="KW-1185">Reference proteome</keyword>
<dbReference type="InterPro" id="IPR011006">
    <property type="entry name" value="CheY-like_superfamily"/>
</dbReference>
<name>A0ABV5RCE3_9ACTN</name>
<keyword evidence="1" id="KW-0238">DNA-binding</keyword>
<dbReference type="PROSITE" id="PS50110">
    <property type="entry name" value="RESPONSE_REGULATORY"/>
    <property type="match status" value="1"/>
</dbReference>
<protein>
    <submittedName>
        <fullName evidence="4">Response regulator</fullName>
    </submittedName>
</protein>
<dbReference type="InterPro" id="IPR039420">
    <property type="entry name" value="WalR-like"/>
</dbReference>